<dbReference type="Proteomes" id="UP000516018">
    <property type="component" value="Chromosome"/>
</dbReference>
<keyword evidence="1" id="KW-0472">Membrane</keyword>
<feature type="transmembrane region" description="Helical" evidence="1">
    <location>
        <begin position="277"/>
        <end position="299"/>
    </location>
</feature>
<feature type="transmembrane region" description="Helical" evidence="1">
    <location>
        <begin position="37"/>
        <end position="60"/>
    </location>
</feature>
<keyword evidence="1" id="KW-1133">Transmembrane helix</keyword>
<gene>
    <name evidence="2" type="ORF">H8B22_09395</name>
</gene>
<accession>A0A7H0G1K7</accession>
<feature type="transmembrane region" description="Helical" evidence="1">
    <location>
        <begin position="176"/>
        <end position="197"/>
    </location>
</feature>
<feature type="transmembrane region" description="Helical" evidence="1">
    <location>
        <begin position="137"/>
        <end position="155"/>
    </location>
</feature>
<dbReference type="EMBL" id="CP060820">
    <property type="protein sequence ID" value="QNP42173.1"/>
    <property type="molecule type" value="Genomic_DNA"/>
</dbReference>
<keyword evidence="1" id="KW-0812">Transmembrane</keyword>
<protein>
    <submittedName>
        <fullName evidence="2">YeeE/YedE family protein</fullName>
    </submittedName>
</protein>
<dbReference type="KEGG" id="lsx:H8B22_09395"/>
<feature type="transmembrane region" description="Helical" evidence="1">
    <location>
        <begin position="217"/>
        <end position="235"/>
    </location>
</feature>
<sequence length="302" mass="31217">MIGLAAVCLLGFATQRGGTCAVASIVELVSERRPGRLLALIEASVLVGGGLVLLSALGLLPIIPRGYATSAATVAGGVVLGIGAFCNRSCAIGTIARIGSGQWAYLATPIGFFLGSLAMSRMAAPEHLAGKSLVLDAPGWVAIVCILILALRLATHGWRAWRTGHGPLRYFWSPHVATSISGVAFLVVLLTVGGWTYTETLGELARGRPFDTMRASLLLVALMAGAVLGGWTVGLRPKVPTAARTGRCLVGGGLMGIGAALIPGGSDGLVFVGMPLLWPYAWLSFASMCVTIYVAVLLARPR</sequence>
<keyword evidence="3" id="KW-1185">Reference proteome</keyword>
<proteinExistence type="predicted"/>
<feature type="transmembrane region" description="Helical" evidence="1">
    <location>
        <begin position="103"/>
        <end position="125"/>
    </location>
</feature>
<evidence type="ECO:0000313" key="2">
    <source>
        <dbReference type="EMBL" id="QNP42173.1"/>
    </source>
</evidence>
<organism evidence="2 3">
    <name type="scientific">Agrilutibacter terrestris</name>
    <dbReference type="NCBI Taxonomy" id="2865112"/>
    <lineage>
        <taxon>Bacteria</taxon>
        <taxon>Pseudomonadati</taxon>
        <taxon>Pseudomonadota</taxon>
        <taxon>Gammaproteobacteria</taxon>
        <taxon>Lysobacterales</taxon>
        <taxon>Lysobacteraceae</taxon>
        <taxon>Agrilutibacter</taxon>
    </lineage>
</organism>
<name>A0A7H0G1K7_9GAMM</name>
<evidence type="ECO:0000256" key="1">
    <source>
        <dbReference type="SAM" id="Phobius"/>
    </source>
</evidence>
<reference evidence="2 3" key="1">
    <citation type="submission" date="2020-08" db="EMBL/GenBank/DDBJ databases">
        <title>Lysobacter sp. II4 sp. nov., isolated from soil.</title>
        <authorList>
            <person name="Woo C.Y."/>
            <person name="Kim J."/>
        </authorList>
    </citation>
    <scope>NUCLEOTIDE SEQUENCE [LARGE SCALE GENOMIC DNA]</scope>
    <source>
        <strain evidence="2 3">II4</strain>
    </source>
</reference>
<dbReference type="Pfam" id="PF04143">
    <property type="entry name" value="Sulf_transp"/>
    <property type="match status" value="1"/>
</dbReference>
<evidence type="ECO:0000313" key="3">
    <source>
        <dbReference type="Proteomes" id="UP000516018"/>
    </source>
</evidence>
<dbReference type="AlphaFoldDB" id="A0A7H0G1K7"/>
<dbReference type="InterPro" id="IPR007272">
    <property type="entry name" value="Sulf_transp_TsuA/YedE"/>
</dbReference>
<feature type="transmembrane region" description="Helical" evidence="1">
    <location>
        <begin position="247"/>
        <end position="265"/>
    </location>
</feature>